<sequence length="223" mass="24446">MTSFTRANADDVSFTANVLFTVQTMSQVECGQECLRHETCVTFTFVTSEGFCRGHNDVMSLVDSHVPTPLARSFVRTEALCSQAGESFSLQAGLCVRAFNDVMSFDDANQTCNQHGGGHIMHLKTAGELQLLESIIAEMGWNDWIWVGADDKQVEGEFRWSDGSLLDANSAVPWASGEPNNYAEDFGQEDCVNLSPGTVKGLFDMPCDQSPAVMCLFVCQIDM</sequence>
<dbReference type="Pfam" id="PF00059">
    <property type="entry name" value="Lectin_C"/>
    <property type="match status" value="1"/>
</dbReference>
<dbReference type="Pfam" id="PF00024">
    <property type="entry name" value="PAN_1"/>
    <property type="match status" value="1"/>
</dbReference>
<dbReference type="Proteomes" id="UP001374579">
    <property type="component" value="Unassembled WGS sequence"/>
</dbReference>
<name>A0AAN9GBY7_9CAEN</name>
<dbReference type="Gene3D" id="3.10.100.10">
    <property type="entry name" value="Mannose-Binding Protein A, subunit A"/>
    <property type="match status" value="1"/>
</dbReference>
<protein>
    <recommendedName>
        <fullName evidence="1">C-type lectin domain-containing protein</fullName>
    </recommendedName>
</protein>
<dbReference type="PANTHER" id="PTHR22803">
    <property type="entry name" value="MANNOSE, PHOSPHOLIPASE, LECTIN RECEPTOR RELATED"/>
    <property type="match status" value="1"/>
</dbReference>
<dbReference type="InterPro" id="IPR050111">
    <property type="entry name" value="C-type_lectin/snaclec_domain"/>
</dbReference>
<dbReference type="InterPro" id="IPR016186">
    <property type="entry name" value="C-type_lectin-like/link_sf"/>
</dbReference>
<evidence type="ECO:0000259" key="1">
    <source>
        <dbReference type="PROSITE" id="PS50041"/>
    </source>
</evidence>
<feature type="domain" description="C-type lectin" evidence="1">
    <location>
        <begin position="91"/>
        <end position="216"/>
    </location>
</feature>
<dbReference type="SMART" id="SM00034">
    <property type="entry name" value="CLECT"/>
    <property type="match status" value="1"/>
</dbReference>
<evidence type="ECO:0000313" key="2">
    <source>
        <dbReference type="EMBL" id="KAK7102706.1"/>
    </source>
</evidence>
<dbReference type="CDD" id="cd00037">
    <property type="entry name" value="CLECT"/>
    <property type="match status" value="1"/>
</dbReference>
<dbReference type="Gene3D" id="3.50.4.10">
    <property type="entry name" value="Hepatocyte Growth Factor"/>
    <property type="match status" value="1"/>
</dbReference>
<keyword evidence="3" id="KW-1185">Reference proteome</keyword>
<gene>
    <name evidence="2" type="ORF">V1264_020888</name>
</gene>
<organism evidence="2 3">
    <name type="scientific">Littorina saxatilis</name>
    <dbReference type="NCBI Taxonomy" id="31220"/>
    <lineage>
        <taxon>Eukaryota</taxon>
        <taxon>Metazoa</taxon>
        <taxon>Spiralia</taxon>
        <taxon>Lophotrochozoa</taxon>
        <taxon>Mollusca</taxon>
        <taxon>Gastropoda</taxon>
        <taxon>Caenogastropoda</taxon>
        <taxon>Littorinimorpha</taxon>
        <taxon>Littorinoidea</taxon>
        <taxon>Littorinidae</taxon>
        <taxon>Littorina</taxon>
    </lineage>
</organism>
<evidence type="ECO:0000313" key="3">
    <source>
        <dbReference type="Proteomes" id="UP001374579"/>
    </source>
</evidence>
<dbReference type="InterPro" id="IPR016187">
    <property type="entry name" value="CTDL_fold"/>
</dbReference>
<accession>A0AAN9GBY7</accession>
<reference evidence="2 3" key="1">
    <citation type="submission" date="2024-02" db="EMBL/GenBank/DDBJ databases">
        <title>Chromosome-scale genome assembly of the rough periwinkle Littorina saxatilis.</title>
        <authorList>
            <person name="De Jode A."/>
            <person name="Faria R."/>
            <person name="Formenti G."/>
            <person name="Sims Y."/>
            <person name="Smith T.P."/>
            <person name="Tracey A."/>
            <person name="Wood J.M.D."/>
            <person name="Zagrodzka Z.B."/>
            <person name="Johannesson K."/>
            <person name="Butlin R.K."/>
            <person name="Leder E.H."/>
        </authorList>
    </citation>
    <scope>NUCLEOTIDE SEQUENCE [LARGE SCALE GENOMIC DNA]</scope>
    <source>
        <strain evidence="2">Snail1</strain>
        <tissue evidence="2">Muscle</tissue>
    </source>
</reference>
<dbReference type="InterPro" id="IPR001304">
    <property type="entry name" value="C-type_lectin-like"/>
</dbReference>
<dbReference type="SUPFAM" id="SSF56436">
    <property type="entry name" value="C-type lectin-like"/>
    <property type="match status" value="1"/>
</dbReference>
<dbReference type="AlphaFoldDB" id="A0AAN9GBY7"/>
<dbReference type="PROSITE" id="PS50041">
    <property type="entry name" value="C_TYPE_LECTIN_2"/>
    <property type="match status" value="1"/>
</dbReference>
<dbReference type="EMBL" id="JBAMIC010000010">
    <property type="protein sequence ID" value="KAK7102706.1"/>
    <property type="molecule type" value="Genomic_DNA"/>
</dbReference>
<dbReference type="InterPro" id="IPR003609">
    <property type="entry name" value="Pan_app"/>
</dbReference>
<proteinExistence type="predicted"/>
<comment type="caution">
    <text evidence="2">The sequence shown here is derived from an EMBL/GenBank/DDBJ whole genome shotgun (WGS) entry which is preliminary data.</text>
</comment>